<dbReference type="PANTHER" id="PTHR35134">
    <property type="entry name" value="NUCLEOTIDASE YQFW-RELATED"/>
    <property type="match status" value="1"/>
</dbReference>
<dbReference type="InterPro" id="IPR036412">
    <property type="entry name" value="HAD-like_sf"/>
</dbReference>
<dbReference type="PANTHER" id="PTHR35134:SF2">
    <property type="entry name" value="NUCLEOTIDASE YQFW-RELATED"/>
    <property type="match status" value="1"/>
</dbReference>
<keyword evidence="5" id="KW-1185">Reference proteome</keyword>
<gene>
    <name evidence="4" type="ORF">BACCIP111895_02599</name>
</gene>
<proteinExistence type="inferred from homology"/>
<evidence type="ECO:0000256" key="1">
    <source>
        <dbReference type="ARBA" id="ARBA00009589"/>
    </source>
</evidence>
<protein>
    <recommendedName>
        <fullName evidence="3">Nucleotidase</fullName>
        <ecNumber evidence="3">3.1.3.-</ecNumber>
    </recommendedName>
</protein>
<evidence type="ECO:0000256" key="2">
    <source>
        <dbReference type="ARBA" id="ARBA00022801"/>
    </source>
</evidence>
<dbReference type="SUPFAM" id="SSF56784">
    <property type="entry name" value="HAD-like"/>
    <property type="match status" value="1"/>
</dbReference>
<dbReference type="EMBL" id="CALBWS010000016">
    <property type="protein sequence ID" value="CAH2715415.1"/>
    <property type="molecule type" value="Genomic_DNA"/>
</dbReference>
<organism evidence="4 5">
    <name type="scientific">Neobacillus rhizosphaerae</name>
    <dbReference type="NCBI Taxonomy" id="2880965"/>
    <lineage>
        <taxon>Bacteria</taxon>
        <taxon>Bacillati</taxon>
        <taxon>Bacillota</taxon>
        <taxon>Bacilli</taxon>
        <taxon>Bacillales</taxon>
        <taxon>Bacillaceae</taxon>
        <taxon>Neobacillus</taxon>
    </lineage>
</organism>
<keyword evidence="2 3" id="KW-0378">Hydrolase</keyword>
<dbReference type="PIRSF" id="PIRSF021362">
    <property type="entry name" value="UCP021362_HAD"/>
    <property type="match status" value="1"/>
</dbReference>
<dbReference type="Gene3D" id="3.40.50.1000">
    <property type="entry name" value="HAD superfamily/HAD-like"/>
    <property type="match status" value="1"/>
</dbReference>
<dbReference type="InterPro" id="IPR052419">
    <property type="entry name" value="5_3-deoxyribonucleotidase-like"/>
</dbReference>
<dbReference type="RefSeq" id="WP_248735690.1">
    <property type="nucleotide sequence ID" value="NZ_CALBWS010000016.1"/>
</dbReference>
<name>A0ABM9ES29_9BACI</name>
<accession>A0ABM9ES29</accession>
<comment type="caution">
    <text evidence="4">The sequence shown here is derived from an EMBL/GenBank/DDBJ whole genome shotgun (WGS) entry which is preliminary data.</text>
</comment>
<sequence>MKKRFGMDIDGTITCPKSIIPYINKAFSMNIAYEEVDQYELTPFVNVPEEVFAKWFSENEPIIYQGSPPAHGVIKVLNNWKKDHELYFISARSSYLLEVTEKWFLDHGLTFHHIELIGSHDKVETAKKHEVDIFFEDKHDNAVMIHEECQIPVILFDTPYNQQPIPKGVIRVNDWKEANIWVENWLKNEKYRQQLVLEHNKKSASALVSDVRAGLNRLR</sequence>
<dbReference type="Proteomes" id="UP000838308">
    <property type="component" value="Unassembled WGS sequence"/>
</dbReference>
<reference evidence="4" key="1">
    <citation type="submission" date="2022-04" db="EMBL/GenBank/DDBJ databases">
        <authorList>
            <person name="Criscuolo A."/>
        </authorList>
    </citation>
    <scope>NUCLEOTIDE SEQUENCE</scope>
    <source>
        <strain evidence="4">CIP111895</strain>
    </source>
</reference>
<dbReference type="InterPro" id="IPR023214">
    <property type="entry name" value="HAD_sf"/>
</dbReference>
<evidence type="ECO:0000313" key="4">
    <source>
        <dbReference type="EMBL" id="CAH2715415.1"/>
    </source>
</evidence>
<comment type="similarity">
    <text evidence="1 3">Belongs to the 5'(3')-deoxyribonucleotidase family.</text>
</comment>
<evidence type="ECO:0000313" key="5">
    <source>
        <dbReference type="Proteomes" id="UP000838308"/>
    </source>
</evidence>
<evidence type="ECO:0000256" key="3">
    <source>
        <dbReference type="PIRNR" id="PIRNR021362"/>
    </source>
</evidence>
<dbReference type="EC" id="3.1.3.-" evidence="3"/>
<dbReference type="InterPro" id="IPR009206">
    <property type="entry name" value="Nucleotidase_putative"/>
</dbReference>